<keyword evidence="2" id="KW-1185">Reference proteome</keyword>
<gene>
    <name evidence="1" type="ORF">FALBO_10494</name>
</gene>
<dbReference type="Proteomes" id="UP000554235">
    <property type="component" value="Unassembled WGS sequence"/>
</dbReference>
<protein>
    <submittedName>
        <fullName evidence="1">Uncharacterized protein</fullName>
    </submittedName>
</protein>
<name>A0A8H4P826_9HYPO</name>
<proteinExistence type="predicted"/>
<dbReference type="AlphaFoldDB" id="A0A8H4P826"/>
<accession>A0A8H4P826</accession>
<evidence type="ECO:0000313" key="1">
    <source>
        <dbReference type="EMBL" id="KAF4462705.1"/>
    </source>
</evidence>
<sequence>MTVLYYIRSGGKLLTGVYRWRDFDDDGKNLKLFAECVTGKDPDQLLESIKKGLPVGWRKTYDVVNPFGDTRSDELESVWLFDLETDTLFLRKKDGFSSASLALARQRELNMTDFTAVSSPDPTDHIDQLILDGTWEPDFKCISETKSLPRKVLRDFVYTWRHVLRRQQNDATFSRLAHAVLSIATLKLSVVERSAFDHSPEYPWVSIEDLPQWDVPNNNFFRAGASWFVLTQNVLDGVDLVRQHIKNRNEDEKTFSADVETYAILTLRHIVLCRVGKNDLEWTRPEVFFNSEETLSDRAVDMLLWAARSSPAQTLLHKLPIEIQDSILYLSYHSPVAAATGSIAPVILGCQLGLGSPDMRGDRENRLELEPRKRKRMRYSPYEWKIHLAEGFTGVSYKRKW</sequence>
<dbReference type="EMBL" id="JAADYS010001494">
    <property type="protein sequence ID" value="KAF4462705.1"/>
    <property type="molecule type" value="Genomic_DNA"/>
</dbReference>
<organism evidence="1 2">
    <name type="scientific">Fusarium albosuccineum</name>
    <dbReference type="NCBI Taxonomy" id="1237068"/>
    <lineage>
        <taxon>Eukaryota</taxon>
        <taxon>Fungi</taxon>
        <taxon>Dikarya</taxon>
        <taxon>Ascomycota</taxon>
        <taxon>Pezizomycotina</taxon>
        <taxon>Sordariomycetes</taxon>
        <taxon>Hypocreomycetidae</taxon>
        <taxon>Hypocreales</taxon>
        <taxon>Nectriaceae</taxon>
        <taxon>Fusarium</taxon>
        <taxon>Fusarium decemcellulare species complex</taxon>
    </lineage>
</organism>
<evidence type="ECO:0000313" key="2">
    <source>
        <dbReference type="Proteomes" id="UP000554235"/>
    </source>
</evidence>
<dbReference type="OrthoDB" id="4934446at2759"/>
<reference evidence="1 2" key="1">
    <citation type="submission" date="2020-01" db="EMBL/GenBank/DDBJ databases">
        <title>Identification and distribution of gene clusters putatively required for synthesis of sphingolipid metabolism inhibitors in phylogenetically diverse species of the filamentous fungus Fusarium.</title>
        <authorList>
            <person name="Kim H.-S."/>
            <person name="Busman M."/>
            <person name="Brown D.W."/>
            <person name="Divon H."/>
            <person name="Uhlig S."/>
            <person name="Proctor R.H."/>
        </authorList>
    </citation>
    <scope>NUCLEOTIDE SEQUENCE [LARGE SCALE GENOMIC DNA]</scope>
    <source>
        <strain evidence="1 2">NRRL 20459</strain>
    </source>
</reference>
<comment type="caution">
    <text evidence="1">The sequence shown here is derived from an EMBL/GenBank/DDBJ whole genome shotgun (WGS) entry which is preliminary data.</text>
</comment>